<keyword evidence="5" id="KW-0677">Repeat</keyword>
<feature type="region of interest" description="Disordered" evidence="11">
    <location>
        <begin position="236"/>
        <end position="265"/>
    </location>
</feature>
<feature type="compositionally biased region" description="Basic and acidic residues" evidence="11">
    <location>
        <begin position="185"/>
        <end position="202"/>
    </location>
</feature>
<feature type="repeat" description="Solcar" evidence="10">
    <location>
        <begin position="923"/>
        <end position="1007"/>
    </location>
</feature>
<organism evidence="13 14">
    <name type="scientific">Nannochloropsis gaditana</name>
    <dbReference type="NCBI Taxonomy" id="72520"/>
    <lineage>
        <taxon>Eukaryota</taxon>
        <taxon>Sar</taxon>
        <taxon>Stramenopiles</taxon>
        <taxon>Ochrophyta</taxon>
        <taxon>Eustigmatophyceae</taxon>
        <taxon>Eustigmatales</taxon>
        <taxon>Monodopsidaceae</taxon>
        <taxon>Nannochloropsis</taxon>
    </lineage>
</organism>
<evidence type="ECO:0000256" key="4">
    <source>
        <dbReference type="ARBA" id="ARBA00022692"/>
    </source>
</evidence>
<dbReference type="PANTHER" id="PTHR45671">
    <property type="entry name" value="SOLUTE CARRIER FAMILY 25 (MITOCHONDRIAL CARRIER PHOSPHATE CARRIER), MEMBER 3, LIKE-RELATED-RELATED"/>
    <property type="match status" value="1"/>
</dbReference>
<feature type="region of interest" description="Disordered" evidence="11">
    <location>
        <begin position="138"/>
        <end position="212"/>
    </location>
</feature>
<feature type="transmembrane region" description="Helical" evidence="12">
    <location>
        <begin position="979"/>
        <end position="1001"/>
    </location>
</feature>
<evidence type="ECO:0000256" key="9">
    <source>
        <dbReference type="ARBA" id="ARBA00023136"/>
    </source>
</evidence>
<dbReference type="InterPro" id="IPR018108">
    <property type="entry name" value="MCP_transmembrane"/>
</dbReference>
<keyword evidence="6" id="KW-0999">Mitochondrion inner membrane</keyword>
<dbReference type="PROSITE" id="PS50920">
    <property type="entry name" value="SOLCAR"/>
    <property type="match status" value="3"/>
</dbReference>
<feature type="transmembrane region" description="Helical" evidence="12">
    <location>
        <begin position="922"/>
        <end position="941"/>
    </location>
</feature>
<dbReference type="SUPFAM" id="SSF103506">
    <property type="entry name" value="Mitochondrial carrier"/>
    <property type="match status" value="1"/>
</dbReference>
<keyword evidence="3" id="KW-0813">Transport</keyword>
<keyword evidence="14" id="KW-1185">Reference proteome</keyword>
<proteinExistence type="inferred from homology"/>
<accession>W7TIQ8</accession>
<dbReference type="GO" id="GO:1990547">
    <property type="term" value="P:mitochondrial phosphate ion transmembrane transport"/>
    <property type="evidence" value="ECO:0007669"/>
    <property type="project" value="InterPro"/>
</dbReference>
<comment type="similarity">
    <text evidence="2">Belongs to the mitochondrial carrier (TC 2.A.29) family.</text>
</comment>
<evidence type="ECO:0000256" key="2">
    <source>
        <dbReference type="ARBA" id="ARBA00006375"/>
    </source>
</evidence>
<evidence type="ECO:0000313" key="14">
    <source>
        <dbReference type="Proteomes" id="UP000019335"/>
    </source>
</evidence>
<name>W7TIQ8_9STRA</name>
<keyword evidence="8" id="KW-0496">Mitochondrion</keyword>
<evidence type="ECO:0000256" key="6">
    <source>
        <dbReference type="ARBA" id="ARBA00022792"/>
    </source>
</evidence>
<keyword evidence="9 10" id="KW-0472">Membrane</keyword>
<dbReference type="InterPro" id="IPR044677">
    <property type="entry name" value="SLC25A3/Pic2/Mir1-like"/>
</dbReference>
<evidence type="ECO:0000256" key="3">
    <source>
        <dbReference type="ARBA" id="ARBA00022448"/>
    </source>
</evidence>
<dbReference type="AlphaFoldDB" id="W7TIQ8"/>
<dbReference type="EMBL" id="AZIL01001685">
    <property type="protein sequence ID" value="EWM23393.1"/>
    <property type="molecule type" value="Genomic_DNA"/>
</dbReference>
<evidence type="ECO:0000256" key="10">
    <source>
        <dbReference type="PROSITE-ProRule" id="PRU00282"/>
    </source>
</evidence>
<evidence type="ECO:0000256" key="1">
    <source>
        <dbReference type="ARBA" id="ARBA00004448"/>
    </source>
</evidence>
<reference evidence="13 14" key="1">
    <citation type="journal article" date="2014" name="Mol. Plant">
        <title>Chromosome Scale Genome Assembly and Transcriptome Profiling of Nannochloropsis gaditana in Nitrogen Depletion.</title>
        <authorList>
            <person name="Corteggiani Carpinelli E."/>
            <person name="Telatin A."/>
            <person name="Vitulo N."/>
            <person name="Forcato C."/>
            <person name="D'Angelo M."/>
            <person name="Schiavon R."/>
            <person name="Vezzi A."/>
            <person name="Giacometti G.M."/>
            <person name="Morosinotto T."/>
            <person name="Valle G."/>
        </authorList>
    </citation>
    <scope>NUCLEOTIDE SEQUENCE [LARGE SCALE GENOMIC DNA]</scope>
    <source>
        <strain evidence="13 14">B-31</strain>
    </source>
</reference>
<evidence type="ECO:0000313" key="13">
    <source>
        <dbReference type="EMBL" id="EWM23393.1"/>
    </source>
</evidence>
<comment type="subcellular location">
    <subcellularLocation>
        <location evidence="1">Mitochondrion inner membrane</location>
        <topology evidence="1">Multi-pass membrane protein</topology>
    </subcellularLocation>
</comment>
<keyword evidence="4 10" id="KW-0812">Transmembrane</keyword>
<feature type="repeat" description="Solcar" evidence="10">
    <location>
        <begin position="715"/>
        <end position="799"/>
    </location>
</feature>
<dbReference type="Gene3D" id="1.50.40.10">
    <property type="entry name" value="Mitochondrial carrier domain"/>
    <property type="match status" value="1"/>
</dbReference>
<comment type="caution">
    <text evidence="13">The sequence shown here is derived from an EMBL/GenBank/DDBJ whole genome shotgun (WGS) entry which is preliminary data.</text>
</comment>
<dbReference type="GO" id="GO:0005315">
    <property type="term" value="F:phosphate transmembrane transporter activity"/>
    <property type="evidence" value="ECO:0007669"/>
    <property type="project" value="InterPro"/>
</dbReference>
<dbReference type="PANTHER" id="PTHR45671:SF12">
    <property type="entry name" value="MITOCHONDRIAL PHOSPHATE CARRIER PROTEIN"/>
    <property type="match status" value="1"/>
</dbReference>
<sequence>MEEVHASSSLSLPFLRQSHRVMDVSAGNNRLRSSGMSAKRRRRRALGVLPLALFSMVTYTSAFRAGSGRSKTRSLSPSLPLPLALPSRTFSSTSSRAMTKLLGPSFNTRAPPTGASLPGAFLSLSPFPARSSSVFTVLRATPGGGSPSLEDDEDEKRRRQRRRGGDSEATFLEERGEAEGAEAAAPEKGRRDSQREGREGRPGGRQGHKGLTRDAMLGVVGVTLLTGLAVKTSKLDLGRGPALPSQAPSGSTASTSPTASTLEGVGTSSFLGEKANRKGYLGWRRLSEVEGRARDQNRGQKTYPVRFVTYLTRFLVNFDEDDKLLWAKLARDIPFTYKEALVAETRRGQFAAIADSAEIGLYDYQGTEGVQRLFELLKDRYGQTSEARRQLAILFSFLEKDQPVQGIARMLVDTDNARVAAFRLVTGGDGYTARTPPRVTISSPMMPTPQPARARAVLRETGSLRRLVLTSSGSIYTQGIPPEVVISEPPRGPDARRARAEAVLERGTGRVKELVLVDRGNGYRKDGPPVTVTILPRGPGEAEEQRRLESMAAAADTNGPFSSFSSFSTSASSPLDVNKGGAATAVAILDQEVAAVELLDGGAGYTVPLGAEVTIAPPAEADGKQALAKAVVRPAVTRIEAPSDYNPTSLSAQLQQLLPSDTVLEFDPVRGVFVVGGEPEEDLMTFRPEENTLYDPIFGRVGRSPIEMERELTLENYVRLALSGGCCISIVRTSLQPLEILKTRLQARPGLYPGGWREGIEKIRGEGGNAFYRAWDCTSLAGFLLGMLGFGFNEFFRRALTDLVGAGPGEVFEIPIILGASALSTIITCVLTCPLEAVRIRMMSAATPASSPASSSSSSADFGSFWTVGNEMLATLGVRGIYDGLEPLLFREVPFIMTKFLVFEIVRGSLFSLFPAARETQTLSLAVSFLAGITAGVAGAFTGCPADAVLTRVNAQEEETDWREMVKVMLAEPGGWTNLFAGVDIRVVFFALLIGIQFFLYDWFKGLFGVAADDLTLVLDVFGRMGDVVEGMEF</sequence>
<feature type="repeat" description="Solcar" evidence="10">
    <location>
        <begin position="812"/>
        <end position="909"/>
    </location>
</feature>
<dbReference type="OrthoDB" id="427452at2759"/>
<dbReference type="InterPro" id="IPR023395">
    <property type="entry name" value="MCP_dom_sf"/>
</dbReference>
<evidence type="ECO:0000256" key="5">
    <source>
        <dbReference type="ARBA" id="ARBA00022737"/>
    </source>
</evidence>
<dbReference type="Pfam" id="PF00153">
    <property type="entry name" value="Mito_carr"/>
    <property type="match status" value="3"/>
</dbReference>
<feature type="compositionally biased region" description="Low complexity" evidence="11">
    <location>
        <begin position="244"/>
        <end position="261"/>
    </location>
</feature>
<keyword evidence="7 12" id="KW-1133">Transmembrane helix</keyword>
<dbReference type="GO" id="GO:0005743">
    <property type="term" value="C:mitochondrial inner membrane"/>
    <property type="evidence" value="ECO:0007669"/>
    <property type="project" value="UniProtKB-SubCell"/>
</dbReference>
<evidence type="ECO:0000256" key="8">
    <source>
        <dbReference type="ARBA" id="ARBA00023128"/>
    </source>
</evidence>
<evidence type="ECO:0000256" key="12">
    <source>
        <dbReference type="SAM" id="Phobius"/>
    </source>
</evidence>
<gene>
    <name evidence="13" type="primary">MPC</name>
    <name evidence="13" type="ORF">Naga_100189g7</name>
</gene>
<evidence type="ECO:0000256" key="11">
    <source>
        <dbReference type="SAM" id="MobiDB-lite"/>
    </source>
</evidence>
<protein>
    <submittedName>
        <fullName evidence="13">Mitochondrial phosphate carrier protein 2</fullName>
    </submittedName>
</protein>
<dbReference type="Proteomes" id="UP000019335">
    <property type="component" value="Chromosome 17"/>
</dbReference>
<evidence type="ECO:0000256" key="7">
    <source>
        <dbReference type="ARBA" id="ARBA00022989"/>
    </source>
</evidence>